<protein>
    <submittedName>
        <fullName evidence="1">Uncharacterized protein</fullName>
    </submittedName>
</protein>
<dbReference type="Proteomes" id="UP000252733">
    <property type="component" value="Unassembled WGS sequence"/>
</dbReference>
<sequence>MTIVGEKIEVKVEVKVEIEVKAEVERNRFIYSSFITFLSDLN</sequence>
<name>A0A368UMP8_9BACT</name>
<comment type="caution">
    <text evidence="1">The sequence shown here is derived from an EMBL/GenBank/DDBJ whole genome shotgun (WGS) entry which is preliminary data.</text>
</comment>
<proteinExistence type="predicted"/>
<dbReference type="AlphaFoldDB" id="A0A368UMP8"/>
<gene>
    <name evidence="1" type="ORF">DFO77_12478</name>
</gene>
<evidence type="ECO:0000313" key="2">
    <source>
        <dbReference type="Proteomes" id="UP000252733"/>
    </source>
</evidence>
<accession>A0A368UMP8</accession>
<keyword evidence="2" id="KW-1185">Reference proteome</keyword>
<organism evidence="1 2">
    <name type="scientific">Marinilabilia salmonicolor</name>
    <dbReference type="NCBI Taxonomy" id="989"/>
    <lineage>
        <taxon>Bacteria</taxon>
        <taxon>Pseudomonadati</taxon>
        <taxon>Bacteroidota</taxon>
        <taxon>Bacteroidia</taxon>
        <taxon>Marinilabiliales</taxon>
        <taxon>Marinilabiliaceae</taxon>
        <taxon>Marinilabilia</taxon>
    </lineage>
</organism>
<reference evidence="1 2" key="1">
    <citation type="submission" date="2018-07" db="EMBL/GenBank/DDBJ databases">
        <title>Freshwater and sediment microbial communities from various areas in North America, analyzing microbe dynamics in response to fracking.</title>
        <authorList>
            <person name="Lamendella R."/>
        </authorList>
    </citation>
    <scope>NUCLEOTIDE SEQUENCE [LARGE SCALE GENOMIC DNA]</scope>
    <source>
        <strain evidence="1 2">160A</strain>
    </source>
</reference>
<evidence type="ECO:0000313" key="1">
    <source>
        <dbReference type="EMBL" id="RCW30066.1"/>
    </source>
</evidence>
<dbReference type="EMBL" id="QPIZ01000024">
    <property type="protein sequence ID" value="RCW30066.1"/>
    <property type="molecule type" value="Genomic_DNA"/>
</dbReference>